<dbReference type="GO" id="GO:0016779">
    <property type="term" value="F:nucleotidyltransferase activity"/>
    <property type="evidence" value="ECO:0007669"/>
    <property type="project" value="UniProtKB-ARBA"/>
</dbReference>
<dbReference type="PANTHER" id="PTHR43777:SF1">
    <property type="entry name" value="MOLYBDENUM COFACTOR CYTIDYLYLTRANSFERASE"/>
    <property type="match status" value="1"/>
</dbReference>
<evidence type="ECO:0000259" key="1">
    <source>
        <dbReference type="Pfam" id="PF12804"/>
    </source>
</evidence>
<dbReference type="OrthoDB" id="4427994at2"/>
<dbReference type="RefSeq" id="WP_131303866.1">
    <property type="nucleotide sequence ID" value="NZ_SJJR01000007.1"/>
</dbReference>
<dbReference type="SUPFAM" id="SSF53448">
    <property type="entry name" value="Nucleotide-diphospho-sugar transferases"/>
    <property type="match status" value="1"/>
</dbReference>
<evidence type="ECO:0000313" key="2">
    <source>
        <dbReference type="EMBL" id="TCB97198.1"/>
    </source>
</evidence>
<dbReference type="Pfam" id="PF12804">
    <property type="entry name" value="NTP_transf_3"/>
    <property type="match status" value="1"/>
</dbReference>
<dbReference type="CDD" id="cd04182">
    <property type="entry name" value="GT_2_like_f"/>
    <property type="match status" value="1"/>
</dbReference>
<reference evidence="2 3" key="1">
    <citation type="submission" date="2019-02" db="EMBL/GenBank/DDBJ databases">
        <title>Jishengella sp. nov., isolated from a root of Zingiber montanum.</title>
        <authorList>
            <person name="Kuncharoen N."/>
            <person name="Kudo T."/>
            <person name="Masahiro Y."/>
            <person name="Ohkuma M."/>
            <person name="Tanasupawat S."/>
        </authorList>
    </citation>
    <scope>NUCLEOTIDE SEQUENCE [LARGE SCALE GENOMIC DNA]</scope>
    <source>
        <strain evidence="2 3">PLAI 1-1</strain>
    </source>
</reference>
<dbReference type="Proteomes" id="UP000292274">
    <property type="component" value="Unassembled WGS sequence"/>
</dbReference>
<accession>A0A4R0GNZ4</accession>
<feature type="domain" description="MobA-like NTP transferase" evidence="1">
    <location>
        <begin position="7"/>
        <end position="167"/>
    </location>
</feature>
<dbReference type="PANTHER" id="PTHR43777">
    <property type="entry name" value="MOLYBDENUM COFACTOR CYTIDYLYLTRANSFERASE"/>
    <property type="match status" value="1"/>
</dbReference>
<dbReference type="EMBL" id="SJJR01000007">
    <property type="protein sequence ID" value="TCB97198.1"/>
    <property type="molecule type" value="Genomic_DNA"/>
</dbReference>
<sequence>MHEVLAGLVLAAGGGRRYGMPKALVRHHGRPLLDRSIAVLRAASCDPVVVVLGAAADDVRARGALDGVVAIDNSDWATGMGSSLRAGLAALADTDAVAVVVTLVDMPGVTAAAVRRVTAGAGPAALVTAGYDSGRPGHPVLLGRDHWAGVAALAVGDVGARPYLRANAASVRVVPCADVADDEDLDLAPQP</sequence>
<gene>
    <name evidence="2" type="ORF">E0H26_13065</name>
</gene>
<keyword evidence="3" id="KW-1185">Reference proteome</keyword>
<proteinExistence type="predicted"/>
<dbReference type="InterPro" id="IPR029044">
    <property type="entry name" value="Nucleotide-diphossugar_trans"/>
</dbReference>
<dbReference type="InterPro" id="IPR025877">
    <property type="entry name" value="MobA-like_NTP_Trfase"/>
</dbReference>
<dbReference type="AlphaFoldDB" id="A0A4R0GNZ4"/>
<organism evidence="2 3">
    <name type="scientific">Micromonospora zingiberis</name>
    <dbReference type="NCBI Taxonomy" id="2053011"/>
    <lineage>
        <taxon>Bacteria</taxon>
        <taxon>Bacillati</taxon>
        <taxon>Actinomycetota</taxon>
        <taxon>Actinomycetes</taxon>
        <taxon>Micromonosporales</taxon>
        <taxon>Micromonosporaceae</taxon>
        <taxon>Micromonospora</taxon>
    </lineage>
</organism>
<protein>
    <submittedName>
        <fullName evidence="2">Nucleotidyltransferase family protein</fullName>
    </submittedName>
</protein>
<dbReference type="Gene3D" id="3.90.550.10">
    <property type="entry name" value="Spore Coat Polysaccharide Biosynthesis Protein SpsA, Chain A"/>
    <property type="match status" value="1"/>
</dbReference>
<name>A0A4R0GNZ4_9ACTN</name>
<evidence type="ECO:0000313" key="3">
    <source>
        <dbReference type="Proteomes" id="UP000292274"/>
    </source>
</evidence>
<comment type="caution">
    <text evidence="2">The sequence shown here is derived from an EMBL/GenBank/DDBJ whole genome shotgun (WGS) entry which is preliminary data.</text>
</comment>
<keyword evidence="2" id="KW-0808">Transferase</keyword>